<reference evidence="3 4" key="1">
    <citation type="submission" date="2020-05" db="EMBL/GenBank/DDBJ databases">
        <title>Aquincola sp. isolate from soil.</title>
        <authorList>
            <person name="Han J."/>
            <person name="Kim D.-U."/>
        </authorList>
    </citation>
    <scope>NUCLEOTIDE SEQUENCE [LARGE SCALE GENOMIC DNA]</scope>
    <source>
        <strain evidence="3 4">S2</strain>
    </source>
</reference>
<dbReference type="PANTHER" id="PTHR46268:SF6">
    <property type="entry name" value="UNIVERSAL STRESS PROTEIN UP12"/>
    <property type="match status" value="1"/>
</dbReference>
<sequence>MSNGSPNTFQRVLVGIDFSADSLSALQLAHARFADPAATLVLVHAADAAENLSDYADLRGQVVSAQAGDLQRQLQTLAAAHREGWQDVQSVLELGKPVDVILAAAHTWKADLVVLGSHGKTSLTRTLFGGTTYSVARKVGCSVLVLKAGQTA</sequence>
<proteinExistence type="inferred from homology"/>
<dbReference type="PANTHER" id="PTHR46268">
    <property type="entry name" value="STRESS RESPONSE PROTEIN NHAX"/>
    <property type="match status" value="1"/>
</dbReference>
<dbReference type="Pfam" id="PF00582">
    <property type="entry name" value="Usp"/>
    <property type="match status" value="1"/>
</dbReference>
<protein>
    <submittedName>
        <fullName evidence="3">Universal stress protein</fullName>
    </submittedName>
</protein>
<evidence type="ECO:0000256" key="1">
    <source>
        <dbReference type="ARBA" id="ARBA00008791"/>
    </source>
</evidence>
<dbReference type="Gene3D" id="3.40.50.620">
    <property type="entry name" value="HUPs"/>
    <property type="match status" value="1"/>
</dbReference>
<dbReference type="Proteomes" id="UP000737171">
    <property type="component" value="Unassembled WGS sequence"/>
</dbReference>
<feature type="domain" description="UspA" evidence="2">
    <location>
        <begin position="9"/>
        <end position="147"/>
    </location>
</feature>
<comment type="similarity">
    <text evidence="1">Belongs to the universal stress protein A family.</text>
</comment>
<name>A0ABX2EL27_9BURK</name>
<comment type="caution">
    <text evidence="3">The sequence shown here is derived from an EMBL/GenBank/DDBJ whole genome shotgun (WGS) entry which is preliminary data.</text>
</comment>
<dbReference type="CDD" id="cd00293">
    <property type="entry name" value="USP-like"/>
    <property type="match status" value="1"/>
</dbReference>
<accession>A0ABX2EL27</accession>
<keyword evidence="4" id="KW-1185">Reference proteome</keyword>
<dbReference type="InterPro" id="IPR006016">
    <property type="entry name" value="UspA"/>
</dbReference>
<dbReference type="PRINTS" id="PR01438">
    <property type="entry name" value="UNVRSLSTRESS"/>
</dbReference>
<dbReference type="InterPro" id="IPR006015">
    <property type="entry name" value="Universal_stress_UspA"/>
</dbReference>
<dbReference type="RefSeq" id="WP_173125911.1">
    <property type="nucleotide sequence ID" value="NZ_JABRWJ010000006.1"/>
</dbReference>
<evidence type="ECO:0000313" key="4">
    <source>
        <dbReference type="Proteomes" id="UP000737171"/>
    </source>
</evidence>
<gene>
    <name evidence="3" type="ORF">HLB44_20070</name>
</gene>
<dbReference type="EMBL" id="JABRWJ010000006">
    <property type="protein sequence ID" value="NRF69298.1"/>
    <property type="molecule type" value="Genomic_DNA"/>
</dbReference>
<evidence type="ECO:0000313" key="3">
    <source>
        <dbReference type="EMBL" id="NRF69298.1"/>
    </source>
</evidence>
<dbReference type="SUPFAM" id="SSF52402">
    <property type="entry name" value="Adenine nucleotide alpha hydrolases-like"/>
    <property type="match status" value="1"/>
</dbReference>
<evidence type="ECO:0000259" key="2">
    <source>
        <dbReference type="Pfam" id="PF00582"/>
    </source>
</evidence>
<organism evidence="3 4">
    <name type="scientific">Pseudaquabacterium terrae</name>
    <dbReference type="NCBI Taxonomy" id="2732868"/>
    <lineage>
        <taxon>Bacteria</taxon>
        <taxon>Pseudomonadati</taxon>
        <taxon>Pseudomonadota</taxon>
        <taxon>Betaproteobacteria</taxon>
        <taxon>Burkholderiales</taxon>
        <taxon>Sphaerotilaceae</taxon>
        <taxon>Pseudaquabacterium</taxon>
    </lineage>
</organism>
<dbReference type="InterPro" id="IPR014729">
    <property type="entry name" value="Rossmann-like_a/b/a_fold"/>
</dbReference>